<dbReference type="RefSeq" id="WP_151573822.1">
    <property type="nucleotide sequence ID" value="NZ_WBOT01000003.1"/>
</dbReference>
<gene>
    <name evidence="2" type="ORF">F7732_10510</name>
</gene>
<proteinExistence type="predicted"/>
<accession>A0A7V7UUV0</accession>
<keyword evidence="1" id="KW-0812">Transmembrane</keyword>
<dbReference type="EMBL" id="WBOT01000003">
    <property type="protein sequence ID" value="KAB2332522.1"/>
    <property type="molecule type" value="Genomic_DNA"/>
</dbReference>
<name>A0A7V7UUV0_9BACI</name>
<evidence type="ECO:0000256" key="1">
    <source>
        <dbReference type="SAM" id="Phobius"/>
    </source>
</evidence>
<dbReference type="Proteomes" id="UP000441354">
    <property type="component" value="Unassembled WGS sequence"/>
</dbReference>
<keyword evidence="1" id="KW-0472">Membrane</keyword>
<evidence type="ECO:0000313" key="2">
    <source>
        <dbReference type="EMBL" id="KAB2332522.1"/>
    </source>
</evidence>
<dbReference type="AlphaFoldDB" id="A0A7V7UUV0"/>
<dbReference type="OrthoDB" id="1651016at2"/>
<dbReference type="InterPro" id="IPR009526">
    <property type="entry name" value="DUF1146"/>
</dbReference>
<reference evidence="2 3" key="1">
    <citation type="journal article" date="2014" name="Arch. Microbiol.">
        <title>Bacillus mesophilum sp. nov., strain IITR-54T, a novel 4-chlorobiphenyl dechlorinating bacterium.</title>
        <authorList>
            <person name="Manickam N."/>
            <person name="Singh N.K."/>
            <person name="Bajaj A."/>
            <person name="Kumar R.M."/>
            <person name="Kaur G."/>
            <person name="Kaur N."/>
            <person name="Bala M."/>
            <person name="Kumar A."/>
            <person name="Mayilraj S."/>
        </authorList>
    </citation>
    <scope>NUCLEOTIDE SEQUENCE [LARGE SCALE GENOMIC DNA]</scope>
    <source>
        <strain evidence="2 3">IITR-54</strain>
    </source>
</reference>
<evidence type="ECO:0000313" key="3">
    <source>
        <dbReference type="Proteomes" id="UP000441354"/>
    </source>
</evidence>
<feature type="transmembrane region" description="Helical" evidence="1">
    <location>
        <begin position="6"/>
        <end position="28"/>
    </location>
</feature>
<organism evidence="2 3">
    <name type="scientific">Bacillus mesophilum</name>
    <dbReference type="NCBI Taxonomy" id="1071718"/>
    <lineage>
        <taxon>Bacteria</taxon>
        <taxon>Bacillati</taxon>
        <taxon>Bacillota</taxon>
        <taxon>Bacilli</taxon>
        <taxon>Bacillales</taxon>
        <taxon>Bacillaceae</taxon>
        <taxon>Bacillus</taxon>
    </lineage>
</organism>
<protein>
    <submittedName>
        <fullName evidence="2">DUF1146 domain-containing protein</fullName>
    </submittedName>
</protein>
<dbReference type="NCBIfam" id="TIGR02327">
    <property type="entry name" value="int_mem_ywzB"/>
    <property type="match status" value="1"/>
</dbReference>
<sequence>MITGDFGQQALISIMSHLVFIALAWWALQAIRLDQLLKPNRVVQARVLYILLSIIIGSAASNFFLDYLLWSQQLPLILQTIGLSQI</sequence>
<comment type="caution">
    <text evidence="2">The sequence shown here is derived from an EMBL/GenBank/DDBJ whole genome shotgun (WGS) entry which is preliminary data.</text>
</comment>
<keyword evidence="3" id="KW-1185">Reference proteome</keyword>
<feature type="transmembrane region" description="Helical" evidence="1">
    <location>
        <begin position="48"/>
        <end position="70"/>
    </location>
</feature>
<keyword evidence="1" id="KW-1133">Transmembrane helix</keyword>
<dbReference type="Pfam" id="PF06612">
    <property type="entry name" value="DUF1146"/>
    <property type="match status" value="1"/>
</dbReference>